<dbReference type="SUPFAM" id="SSF48452">
    <property type="entry name" value="TPR-like"/>
    <property type="match status" value="1"/>
</dbReference>
<organism evidence="1 2">
    <name type="scientific">Candidatus Protofrankia californiensis</name>
    <dbReference type="NCBI Taxonomy" id="1839754"/>
    <lineage>
        <taxon>Bacteria</taxon>
        <taxon>Bacillati</taxon>
        <taxon>Actinomycetota</taxon>
        <taxon>Actinomycetes</taxon>
        <taxon>Frankiales</taxon>
        <taxon>Frankiaceae</taxon>
        <taxon>Protofrankia</taxon>
    </lineage>
</organism>
<dbReference type="EMBL" id="FLUV01001718">
    <property type="protein sequence ID" value="SBW24245.1"/>
    <property type="molecule type" value="Genomic_DNA"/>
</dbReference>
<evidence type="ECO:0000313" key="1">
    <source>
        <dbReference type="EMBL" id="SBW24245.1"/>
    </source>
</evidence>
<dbReference type="AlphaFoldDB" id="A0A1C3P369"/>
<accession>A0A1C3P369</accession>
<proteinExistence type="predicted"/>
<keyword evidence="2" id="KW-1185">Reference proteome</keyword>
<dbReference type="InterPro" id="IPR011990">
    <property type="entry name" value="TPR-like_helical_dom_sf"/>
</dbReference>
<reference evidence="2" key="1">
    <citation type="submission" date="2016-02" db="EMBL/GenBank/DDBJ databases">
        <authorList>
            <person name="Wibberg D."/>
        </authorList>
    </citation>
    <scope>NUCLEOTIDE SEQUENCE [LARGE SCALE GENOMIC DNA]</scope>
</reference>
<gene>
    <name evidence="1" type="ORF">FDG2_4080</name>
</gene>
<evidence type="ECO:0008006" key="3">
    <source>
        <dbReference type="Google" id="ProtNLM"/>
    </source>
</evidence>
<dbReference type="Proteomes" id="UP000199013">
    <property type="component" value="Unassembled WGS sequence"/>
</dbReference>
<protein>
    <recommendedName>
        <fullName evidence="3">XRE family transcriptional regulator</fullName>
    </recommendedName>
</protein>
<name>A0A1C3P369_9ACTN</name>
<sequence>MGEFTGPGLLRECLERLEWAPERLAREINKTANKEVVSPKAPYHWLQGGTPRGTLPELAALTLSRALGEHVTPWQLWPGTRTQATAISAYSGLNLPWTADGAGRCADLISRPTASLLLPVPGPMAIAPVVDWFTAPTTTQPSRANGNAVNSEMVTVLADRVRQLRHLDDVQGGPILLDWIKYDLRWTASLASTASYDRETGTALFRVLAQLAQLAGWVATDLGQQALGQRYLLAALRFAHAAADTELAAAVVSCLSYLALWMNSPANAVRLIRMARQRSAGHASPVTAALLASREARAHASSGSTAECAQALDEAANLLSTQAASPVPPPSWTYWVTEAVLLADAGRSWLEAGRPEQAIPLLDDGLRLFGHSQPRNRLLHGVSLAQAMLLTRQPDGAVQATDQALALTAGQDSGRVRTRLAELRTALAASTASQAIEAADRVADRIHA</sequence>
<evidence type="ECO:0000313" key="2">
    <source>
        <dbReference type="Proteomes" id="UP000199013"/>
    </source>
</evidence>